<dbReference type="EMBL" id="ASGP02000008">
    <property type="protein sequence ID" value="KAH9494181.1"/>
    <property type="molecule type" value="Genomic_DNA"/>
</dbReference>
<reference evidence="1" key="1">
    <citation type="submission" date="2013-05" db="EMBL/GenBank/DDBJ databases">
        <authorList>
            <person name="Yim A.K.Y."/>
            <person name="Chan T.F."/>
            <person name="Ji K.M."/>
            <person name="Liu X.Y."/>
            <person name="Zhou J.W."/>
            <person name="Li R.Q."/>
            <person name="Yang K.Y."/>
            <person name="Li J."/>
            <person name="Li M."/>
            <person name="Law P.T.W."/>
            <person name="Wu Y.L."/>
            <person name="Cai Z.L."/>
            <person name="Qin H."/>
            <person name="Bao Y."/>
            <person name="Leung R.K.K."/>
            <person name="Ng P.K.S."/>
            <person name="Zou J."/>
            <person name="Zhong X.J."/>
            <person name="Ran P.X."/>
            <person name="Zhong N.S."/>
            <person name="Liu Z.G."/>
            <person name="Tsui S.K.W."/>
        </authorList>
    </citation>
    <scope>NUCLEOTIDE SEQUENCE</scope>
    <source>
        <strain evidence="1">Derf</strain>
        <tissue evidence="1">Whole organism</tissue>
    </source>
</reference>
<gene>
    <name evidence="1" type="ORF">DERF_014891</name>
</gene>
<protein>
    <submittedName>
        <fullName evidence="1">Uncharacterized protein</fullName>
    </submittedName>
</protein>
<keyword evidence="2" id="KW-1185">Reference proteome</keyword>
<name>A0A922HJY0_DERFA</name>
<dbReference type="AlphaFoldDB" id="A0A922HJY0"/>
<accession>A0A922HJY0</accession>
<organism evidence="1 2">
    <name type="scientific">Dermatophagoides farinae</name>
    <name type="common">American house dust mite</name>
    <dbReference type="NCBI Taxonomy" id="6954"/>
    <lineage>
        <taxon>Eukaryota</taxon>
        <taxon>Metazoa</taxon>
        <taxon>Ecdysozoa</taxon>
        <taxon>Arthropoda</taxon>
        <taxon>Chelicerata</taxon>
        <taxon>Arachnida</taxon>
        <taxon>Acari</taxon>
        <taxon>Acariformes</taxon>
        <taxon>Sarcoptiformes</taxon>
        <taxon>Astigmata</taxon>
        <taxon>Psoroptidia</taxon>
        <taxon>Analgoidea</taxon>
        <taxon>Pyroglyphidae</taxon>
        <taxon>Dermatophagoidinae</taxon>
        <taxon>Dermatophagoides</taxon>
    </lineage>
</organism>
<sequence>MDVIVLAFLSHSCIFMFQKIVYSGISNSPIWSCIKRLINWTIPSNSISKFFPTLTTGSGGQPRALPIALSPSSSFEYY</sequence>
<proteinExistence type="predicted"/>
<dbReference type="Proteomes" id="UP000790347">
    <property type="component" value="Unassembled WGS sequence"/>
</dbReference>
<evidence type="ECO:0000313" key="2">
    <source>
        <dbReference type="Proteomes" id="UP000790347"/>
    </source>
</evidence>
<reference evidence="1" key="2">
    <citation type="journal article" date="2022" name="Res Sq">
        <title>Comparative Genomics Reveals Insights into the Divergent Evolution of Astigmatic Mites and Household Pest Adaptations.</title>
        <authorList>
            <person name="Xiong Q."/>
            <person name="Wan A.T.-Y."/>
            <person name="Liu X.-Y."/>
            <person name="Fung C.S.-H."/>
            <person name="Xiao X."/>
            <person name="Malainual N."/>
            <person name="Hou J."/>
            <person name="Wang L."/>
            <person name="Wang M."/>
            <person name="Yang K."/>
            <person name="Cui Y."/>
            <person name="Leung E."/>
            <person name="Nong W."/>
            <person name="Shin S.-K."/>
            <person name="Au S."/>
            <person name="Jeong K.Y."/>
            <person name="Chew F.T."/>
            <person name="Hui J."/>
            <person name="Leung T.F."/>
            <person name="Tungtrongchitr A."/>
            <person name="Zhong N."/>
            <person name="Liu Z."/>
            <person name="Tsui S."/>
        </authorList>
    </citation>
    <scope>NUCLEOTIDE SEQUENCE</scope>
    <source>
        <strain evidence="1">Derf</strain>
        <tissue evidence="1">Whole organism</tissue>
    </source>
</reference>
<comment type="caution">
    <text evidence="1">The sequence shown here is derived from an EMBL/GenBank/DDBJ whole genome shotgun (WGS) entry which is preliminary data.</text>
</comment>
<evidence type="ECO:0000313" key="1">
    <source>
        <dbReference type="EMBL" id="KAH9494181.1"/>
    </source>
</evidence>